<dbReference type="SUPFAM" id="SSF52096">
    <property type="entry name" value="ClpP/crotonase"/>
    <property type="match status" value="1"/>
</dbReference>
<proteinExistence type="inferred from homology"/>
<dbReference type="InterPro" id="IPR001753">
    <property type="entry name" value="Enoyl-CoA_hydra/iso"/>
</dbReference>
<dbReference type="PANTHER" id="PTHR11941:SF133">
    <property type="entry name" value="1,2-EPOXYPHENYLACETYL-COA ISOMERASE"/>
    <property type="match status" value="1"/>
</dbReference>
<dbReference type="RefSeq" id="WP_310797365.1">
    <property type="nucleotide sequence ID" value="NZ_CP123872.1"/>
</dbReference>
<dbReference type="PROSITE" id="PS00166">
    <property type="entry name" value="ENOYL_COA_HYDRATASE"/>
    <property type="match status" value="1"/>
</dbReference>
<organism evidence="4 5">
    <name type="scientific">Temperatibacter marinus</name>
    <dbReference type="NCBI Taxonomy" id="1456591"/>
    <lineage>
        <taxon>Bacteria</taxon>
        <taxon>Pseudomonadati</taxon>
        <taxon>Pseudomonadota</taxon>
        <taxon>Alphaproteobacteria</taxon>
        <taxon>Kordiimonadales</taxon>
        <taxon>Temperatibacteraceae</taxon>
        <taxon>Temperatibacter</taxon>
    </lineage>
</organism>
<gene>
    <name evidence="4" type="ORF">QGN29_08185</name>
</gene>
<protein>
    <submittedName>
        <fullName evidence="4">Enoyl-CoA hydratase-related protein</fullName>
    </submittedName>
</protein>
<evidence type="ECO:0000256" key="2">
    <source>
        <dbReference type="ARBA" id="ARBA00023239"/>
    </source>
</evidence>
<keyword evidence="5" id="KW-1185">Reference proteome</keyword>
<dbReference type="EMBL" id="CP123872">
    <property type="protein sequence ID" value="WND01537.1"/>
    <property type="molecule type" value="Genomic_DNA"/>
</dbReference>
<evidence type="ECO:0000313" key="4">
    <source>
        <dbReference type="EMBL" id="WND01537.1"/>
    </source>
</evidence>
<evidence type="ECO:0000256" key="3">
    <source>
        <dbReference type="RuleBase" id="RU003707"/>
    </source>
</evidence>
<dbReference type="Proteomes" id="UP001268683">
    <property type="component" value="Chromosome"/>
</dbReference>
<comment type="similarity">
    <text evidence="1 3">Belongs to the enoyl-CoA hydratase/isomerase family.</text>
</comment>
<evidence type="ECO:0000313" key="5">
    <source>
        <dbReference type="Proteomes" id="UP001268683"/>
    </source>
</evidence>
<dbReference type="Pfam" id="PF00378">
    <property type="entry name" value="ECH_1"/>
    <property type="match status" value="1"/>
</dbReference>
<dbReference type="InterPro" id="IPR018376">
    <property type="entry name" value="Enoyl-CoA_hyd/isom_CS"/>
</dbReference>
<dbReference type="GO" id="GO:0016829">
    <property type="term" value="F:lyase activity"/>
    <property type="evidence" value="ECO:0007669"/>
    <property type="project" value="UniProtKB-KW"/>
</dbReference>
<dbReference type="PANTHER" id="PTHR11941">
    <property type="entry name" value="ENOYL-COA HYDRATASE-RELATED"/>
    <property type="match status" value="1"/>
</dbReference>
<dbReference type="InterPro" id="IPR029045">
    <property type="entry name" value="ClpP/crotonase-like_dom_sf"/>
</dbReference>
<dbReference type="InterPro" id="IPR014748">
    <property type="entry name" value="Enoyl-CoA_hydra_C"/>
</dbReference>
<dbReference type="KEGG" id="tmk:QGN29_08185"/>
<name>A0AA52H8K2_9PROT</name>
<dbReference type="CDD" id="cd06558">
    <property type="entry name" value="crotonase-like"/>
    <property type="match status" value="1"/>
</dbReference>
<dbReference type="Gene3D" id="1.10.12.10">
    <property type="entry name" value="Lyase 2-enoyl-coa Hydratase, Chain A, domain 2"/>
    <property type="match status" value="1"/>
</dbReference>
<dbReference type="AlphaFoldDB" id="A0AA52H8K2"/>
<evidence type="ECO:0000256" key="1">
    <source>
        <dbReference type="ARBA" id="ARBA00005254"/>
    </source>
</evidence>
<sequence length="262" mass="28607">MTYETILFEPKNGVAWVTLNRPEKLNAVTSKMITELKDVFDVIEADASLRVLCLTGSGRAFCPGQDLNDRMGGGDSRPDLGETVETGWNPLMRRLYKLSVPTLAAVNGVAAGAGANLALACDIVVALDTAKFVQVYANLGLIPDAGGSYILPKLVGLARARELCMTARPVMAEEAVEMGMIAYSKPESEFILFVTETVERMAEQPTFGLVSTRYALNQSYSNDLDSQLDLERDVMQKCGFSDDYAEGVKAFLEKRQPVFKGR</sequence>
<reference evidence="4" key="1">
    <citation type="submission" date="2023-04" db="EMBL/GenBank/DDBJ databases">
        <title>Complete genome sequence of Temperatibacter marinus.</title>
        <authorList>
            <person name="Rong J.-C."/>
            <person name="Yi M.-L."/>
            <person name="Zhao Q."/>
        </authorList>
    </citation>
    <scope>NUCLEOTIDE SEQUENCE</scope>
    <source>
        <strain evidence="4">NBRC 110045</strain>
    </source>
</reference>
<dbReference type="GO" id="GO:0006635">
    <property type="term" value="P:fatty acid beta-oxidation"/>
    <property type="evidence" value="ECO:0007669"/>
    <property type="project" value="TreeGrafter"/>
</dbReference>
<accession>A0AA52H8K2</accession>
<dbReference type="Gene3D" id="3.90.226.10">
    <property type="entry name" value="2-enoyl-CoA Hydratase, Chain A, domain 1"/>
    <property type="match status" value="1"/>
</dbReference>
<keyword evidence="2" id="KW-0456">Lyase</keyword>